<dbReference type="Proteomes" id="UP000006526">
    <property type="component" value="Segment"/>
</dbReference>
<accession>E3SKJ0</accession>
<name>E3SKJ0_9CAUD</name>
<dbReference type="OrthoDB" id="18358at10239"/>
<proteinExistence type="predicted"/>
<keyword evidence="1" id="KW-0540">Nuclease</keyword>
<protein>
    <submittedName>
        <fullName evidence="1">DNA endonuclease V</fullName>
    </submittedName>
</protein>
<organism evidence="1 2">
    <name type="scientific">Synechococcus phage S-SSM5</name>
    <dbReference type="NCBI Taxonomy" id="445685"/>
    <lineage>
        <taxon>Viruses</taxon>
        <taxon>Duplodnaviria</taxon>
        <taxon>Heunggongvirae</taxon>
        <taxon>Uroviricota</taxon>
        <taxon>Caudoviricetes</taxon>
        <taxon>Pantevenvirales</taxon>
        <taxon>Kyanoviridae</taxon>
        <taxon>Glaucusvirus</taxon>
        <taxon>Glaucusvirus ssm5</taxon>
    </lineage>
</organism>
<keyword evidence="1" id="KW-0378">Hydrolase</keyword>
<gene>
    <name evidence="1" type="primary">denV</name>
    <name evidence="1" type="ORF">SSSM5_150</name>
</gene>
<evidence type="ECO:0000313" key="2">
    <source>
        <dbReference type="Proteomes" id="UP000006526"/>
    </source>
</evidence>
<keyword evidence="2" id="KW-1185">Reference proteome</keyword>
<evidence type="ECO:0000313" key="1">
    <source>
        <dbReference type="EMBL" id="ADO97920.1"/>
    </source>
</evidence>
<dbReference type="GeneID" id="10329215"/>
<reference evidence="1 2" key="1">
    <citation type="journal article" date="2010" name="Environ. Microbiol.">
        <title>Genomic analysis of oceanic cyanobacterial myoviruses compared with T4-like myoviruses from diverse hosts and environments.</title>
        <authorList>
            <person name="Sullivan M.B."/>
            <person name="Huang K.H."/>
            <person name="Ignacio-Espinoza J.C."/>
            <person name="Berlin A.M."/>
            <person name="Kelly L."/>
            <person name="Weigele P.R."/>
            <person name="DeFrancesco A.S."/>
            <person name="Kern S.E."/>
            <person name="Thompson L.R."/>
            <person name="Young S."/>
            <person name="Yandava C."/>
            <person name="Fu R."/>
            <person name="Krastins B."/>
            <person name="Chase M."/>
            <person name="Sarracino D."/>
            <person name="Osburne M.S."/>
            <person name="Henn M.R."/>
            <person name="Chisholm S.W."/>
        </authorList>
    </citation>
    <scope>NUCLEOTIDE SEQUENCE [LARGE SCALE GENOMIC DNA]</scope>
    <source>
        <strain evidence="1">8102-12</strain>
    </source>
</reference>
<dbReference type="GO" id="GO:0004519">
    <property type="term" value="F:endonuclease activity"/>
    <property type="evidence" value="ECO:0007669"/>
    <property type="project" value="UniProtKB-KW"/>
</dbReference>
<keyword evidence="1" id="KW-0255">Endonuclease</keyword>
<sequence>MITQLVNPNTPLYSELKSQILGPDFPWHWHEKAYNDDEVTEGRCNFSFLSHVILERPGHTYLTPKINSEYFEAAHDLFVQICEVNNIKPQVLYRINANFTAQFDALTICEYGPDHTDHDFPHKNMLVYLTPTRSGLTKVGDDNYSGMEDGIIMFEGIHAHMCPMSSRRIVLVYTFL</sequence>
<dbReference type="EMBL" id="GU071097">
    <property type="protein sequence ID" value="ADO97920.1"/>
    <property type="molecule type" value="Genomic_DNA"/>
</dbReference>
<dbReference type="RefSeq" id="YP_004324753.1">
    <property type="nucleotide sequence ID" value="NC_015289.1"/>
</dbReference>
<dbReference type="KEGG" id="vg:10329215"/>